<dbReference type="OrthoDB" id="2352140at2759"/>
<gene>
    <name evidence="2" type="ORF">BGW38_003120</name>
</gene>
<comment type="caution">
    <text evidence="2">The sequence shown here is derived from an EMBL/GenBank/DDBJ whole genome shotgun (WGS) entry which is preliminary data.</text>
</comment>
<name>A0A9P6G1G4_9FUNG</name>
<organism evidence="2 3">
    <name type="scientific">Lunasporangiospora selenospora</name>
    <dbReference type="NCBI Taxonomy" id="979761"/>
    <lineage>
        <taxon>Eukaryota</taxon>
        <taxon>Fungi</taxon>
        <taxon>Fungi incertae sedis</taxon>
        <taxon>Mucoromycota</taxon>
        <taxon>Mortierellomycotina</taxon>
        <taxon>Mortierellomycetes</taxon>
        <taxon>Mortierellales</taxon>
        <taxon>Mortierellaceae</taxon>
        <taxon>Lunasporangiospora</taxon>
    </lineage>
</organism>
<evidence type="ECO:0000313" key="3">
    <source>
        <dbReference type="Proteomes" id="UP000780801"/>
    </source>
</evidence>
<feature type="compositionally biased region" description="Polar residues" evidence="1">
    <location>
        <begin position="220"/>
        <end position="233"/>
    </location>
</feature>
<dbReference type="AlphaFoldDB" id="A0A9P6G1G4"/>
<accession>A0A9P6G1G4</accession>
<evidence type="ECO:0000256" key="1">
    <source>
        <dbReference type="SAM" id="MobiDB-lite"/>
    </source>
</evidence>
<protein>
    <submittedName>
        <fullName evidence="2">Uncharacterized protein</fullName>
    </submittedName>
</protein>
<feature type="compositionally biased region" description="Basic and acidic residues" evidence="1">
    <location>
        <begin position="234"/>
        <end position="243"/>
    </location>
</feature>
<reference evidence="2" key="1">
    <citation type="journal article" date="2020" name="Fungal Divers.">
        <title>Resolving the Mortierellaceae phylogeny through synthesis of multi-gene phylogenetics and phylogenomics.</title>
        <authorList>
            <person name="Vandepol N."/>
            <person name="Liber J."/>
            <person name="Desiro A."/>
            <person name="Na H."/>
            <person name="Kennedy M."/>
            <person name="Barry K."/>
            <person name="Grigoriev I.V."/>
            <person name="Miller A.N."/>
            <person name="O'Donnell K."/>
            <person name="Stajich J.E."/>
            <person name="Bonito G."/>
        </authorList>
    </citation>
    <scope>NUCLEOTIDE SEQUENCE</scope>
    <source>
        <strain evidence="2">KOD1015</strain>
    </source>
</reference>
<evidence type="ECO:0000313" key="2">
    <source>
        <dbReference type="EMBL" id="KAF9585269.1"/>
    </source>
</evidence>
<keyword evidence="3" id="KW-1185">Reference proteome</keyword>
<proteinExistence type="predicted"/>
<dbReference type="Proteomes" id="UP000780801">
    <property type="component" value="Unassembled WGS sequence"/>
</dbReference>
<sequence length="243" mass="28293">MSNHNEFMNTLRRLIEPLLEHNWIPRPWYSEGSNPVKIMLKKTGSCPQALRVVRLLIDYCTERAKATGDISYLLLCLECLDDLVSQYPDIGLAITKTFAYFKWIDRDLVVNNHTIIYPPSFSLGYLWTPKVRKIHECKNPVIQMNYTDEDHDPLNANFTDDIFVTPVNLLWSFSPNPQSSISELPTTRSLIYVAFVKADESWRQVWLENRLWVERENTRGSDSVNPNDTQENTTELKRDVVKV</sequence>
<feature type="region of interest" description="Disordered" evidence="1">
    <location>
        <begin position="218"/>
        <end position="243"/>
    </location>
</feature>
<dbReference type="EMBL" id="JAABOA010000216">
    <property type="protein sequence ID" value="KAF9585269.1"/>
    <property type="molecule type" value="Genomic_DNA"/>
</dbReference>